<name>A0ABP1FWU0_9CHLO</name>
<evidence type="ECO:0000313" key="2">
    <source>
        <dbReference type="Proteomes" id="UP001497392"/>
    </source>
</evidence>
<sequence>MELAAVATQELCRLVGMHTWIASGNKASLGKAAAVVQAEPERQSHSHGQTCAGHDQQIGPSQLQKMLGVHSQDAVHILLTQCPDLSKLEPSVVMARLCKLKETYETSNPVNLVFLEPPILLKDEPLLEYEHTRGTEGFLLSLMAKNLQLCKQQMGLSDVIPYYGGEQFYRFVKERRRGYITKRDGDILQNANMLCAWNLEYACEKLQGARAAEAARLSELARESHVQRIAAERERRQSTQQDQSLAGLSADDLQRLLVVDSQAAVRALLQECPEIFELEPALILSRLIRLKAWCPALMTLADLVFLEPKLLLVEDPSAVGPHTWHAIRRVAGSVCQQMTQGLPYPMPWGGSTMIKFQEGTRLCDAVPYVDNFFPRMELLKTESAGWDTEDYEKGMSQKLARGLELRSDVVPAERRLRDALTARKPDTHLSQAMLQTLKVAELQSAVRLLPLERKPTNISKMTKAELIEHLCEKLLLVWTSTRVKRSLPAVAEQHAEGSEGSKPDAKYLHWIRTMSDRALKAQIASIQQTDELKSFMKVLRDCGKVDLADWAQRLLDFTSVPRSRHGVQSTPQDYESVLALRGL</sequence>
<reference evidence="1 2" key="1">
    <citation type="submission" date="2024-06" db="EMBL/GenBank/DDBJ databases">
        <authorList>
            <person name="Kraege A."/>
            <person name="Thomma B."/>
        </authorList>
    </citation>
    <scope>NUCLEOTIDE SEQUENCE [LARGE SCALE GENOMIC DNA]</scope>
</reference>
<dbReference type="Proteomes" id="UP001497392">
    <property type="component" value="Unassembled WGS sequence"/>
</dbReference>
<accession>A0ABP1FWU0</accession>
<comment type="caution">
    <text evidence="1">The sequence shown here is derived from an EMBL/GenBank/DDBJ whole genome shotgun (WGS) entry which is preliminary data.</text>
</comment>
<organism evidence="1 2">
    <name type="scientific">Coccomyxa viridis</name>
    <dbReference type="NCBI Taxonomy" id="1274662"/>
    <lineage>
        <taxon>Eukaryota</taxon>
        <taxon>Viridiplantae</taxon>
        <taxon>Chlorophyta</taxon>
        <taxon>core chlorophytes</taxon>
        <taxon>Trebouxiophyceae</taxon>
        <taxon>Trebouxiophyceae incertae sedis</taxon>
        <taxon>Coccomyxaceae</taxon>
        <taxon>Coccomyxa</taxon>
    </lineage>
</organism>
<gene>
    <name evidence="1" type="primary">g4273</name>
    <name evidence="1" type="ORF">VP750_LOCUS3646</name>
</gene>
<proteinExistence type="predicted"/>
<protein>
    <submittedName>
        <fullName evidence="1">G4273 protein</fullName>
    </submittedName>
</protein>
<dbReference type="EMBL" id="CAXHTA020000006">
    <property type="protein sequence ID" value="CAL5221987.1"/>
    <property type="molecule type" value="Genomic_DNA"/>
</dbReference>
<evidence type="ECO:0000313" key="1">
    <source>
        <dbReference type="EMBL" id="CAL5221987.1"/>
    </source>
</evidence>
<keyword evidence="2" id="KW-1185">Reference proteome</keyword>